<dbReference type="RefSeq" id="WP_090558003.1">
    <property type="nucleotide sequence ID" value="NZ_FNRA01000008.1"/>
</dbReference>
<name>A0A1H4FU13_9SPHI</name>
<evidence type="ECO:0000259" key="1">
    <source>
        <dbReference type="Pfam" id="PF04773"/>
    </source>
</evidence>
<dbReference type="InterPro" id="IPR006860">
    <property type="entry name" value="FecR"/>
</dbReference>
<dbReference type="Pfam" id="PF04773">
    <property type="entry name" value="FecR"/>
    <property type="match status" value="1"/>
</dbReference>
<gene>
    <name evidence="3" type="ORF">SAMN05443550_108137</name>
</gene>
<dbReference type="PANTHER" id="PTHR30273:SF2">
    <property type="entry name" value="PROTEIN FECR"/>
    <property type="match status" value="1"/>
</dbReference>
<dbReference type="Gene3D" id="2.60.120.1440">
    <property type="match status" value="1"/>
</dbReference>
<dbReference type="Proteomes" id="UP000198850">
    <property type="component" value="Unassembled WGS sequence"/>
</dbReference>
<dbReference type="PIRSF" id="PIRSF018266">
    <property type="entry name" value="FecR"/>
    <property type="match status" value="1"/>
</dbReference>
<sequence>MQNKDFDKLLEKYLNNQLSIDERNNVELWLQHITDHTASERLTAPEQEERGERIFKVLEERIKQPEAVQRSLFQKLRPAFKIAASVILCCSLLLIFHTRIEEILNIRQFASAINSGSGITKTILSDGSIVWLKGESKLSYPVKFKGTLRNVDLEGEALFEIAKDHIHPFVIHCAGLSTRVLGTSFNIKHTSHKIEVKVLTGRVFLSSANSKAIILHPYQKAVYLELKKTIVKQAEPVVEVASLTRGTEYNMQFNDARVEDVLQRIEKKFEIDIKVENKKLNSNRITADFTDQSLLNTVSMMSEAFNADFRIDGQSVTLTDKQDN</sequence>
<feature type="domain" description="FecR protein" evidence="1">
    <location>
        <begin position="118"/>
        <end position="203"/>
    </location>
</feature>
<protein>
    <submittedName>
        <fullName evidence="3">FecR family protein</fullName>
    </submittedName>
</protein>
<dbReference type="STRING" id="425514.SAMN05443550_108137"/>
<organism evidence="3 4">
    <name type="scientific">Pedobacter hartonius</name>
    <dbReference type="NCBI Taxonomy" id="425514"/>
    <lineage>
        <taxon>Bacteria</taxon>
        <taxon>Pseudomonadati</taxon>
        <taxon>Bacteroidota</taxon>
        <taxon>Sphingobacteriia</taxon>
        <taxon>Sphingobacteriales</taxon>
        <taxon>Sphingobacteriaceae</taxon>
        <taxon>Pedobacter</taxon>
    </lineage>
</organism>
<evidence type="ECO:0000313" key="3">
    <source>
        <dbReference type="EMBL" id="SEB00784.1"/>
    </source>
</evidence>
<keyword evidence="4" id="KW-1185">Reference proteome</keyword>
<dbReference type="EMBL" id="FNRA01000008">
    <property type="protein sequence ID" value="SEB00784.1"/>
    <property type="molecule type" value="Genomic_DNA"/>
</dbReference>
<evidence type="ECO:0000259" key="2">
    <source>
        <dbReference type="Pfam" id="PF16344"/>
    </source>
</evidence>
<feature type="domain" description="Protein FecR C-terminal" evidence="2">
    <location>
        <begin position="251"/>
        <end position="317"/>
    </location>
</feature>
<proteinExistence type="predicted"/>
<dbReference type="Gene3D" id="3.55.50.30">
    <property type="match status" value="1"/>
</dbReference>
<dbReference type="InterPro" id="IPR012373">
    <property type="entry name" value="Ferrdict_sens_TM"/>
</dbReference>
<dbReference type="Pfam" id="PF16344">
    <property type="entry name" value="FecR_C"/>
    <property type="match status" value="1"/>
</dbReference>
<dbReference type="PANTHER" id="PTHR30273">
    <property type="entry name" value="PERIPLASMIC SIGNAL SENSOR AND SIGMA FACTOR ACTIVATOR FECR-RELATED"/>
    <property type="match status" value="1"/>
</dbReference>
<dbReference type="GO" id="GO:0016989">
    <property type="term" value="F:sigma factor antagonist activity"/>
    <property type="evidence" value="ECO:0007669"/>
    <property type="project" value="TreeGrafter"/>
</dbReference>
<evidence type="ECO:0000313" key="4">
    <source>
        <dbReference type="Proteomes" id="UP000198850"/>
    </source>
</evidence>
<dbReference type="AlphaFoldDB" id="A0A1H4FU13"/>
<reference evidence="3 4" key="1">
    <citation type="submission" date="2016-10" db="EMBL/GenBank/DDBJ databases">
        <authorList>
            <person name="de Groot N.N."/>
        </authorList>
    </citation>
    <scope>NUCLEOTIDE SEQUENCE [LARGE SCALE GENOMIC DNA]</scope>
    <source>
        <strain evidence="3 4">DSM 19033</strain>
    </source>
</reference>
<accession>A0A1H4FU13</accession>
<dbReference type="OrthoDB" id="645173at2"/>
<dbReference type="InterPro" id="IPR032508">
    <property type="entry name" value="FecR_C"/>
</dbReference>